<evidence type="ECO:0000313" key="10">
    <source>
        <dbReference type="Proteomes" id="UP000244722"/>
    </source>
</evidence>
<evidence type="ECO:0000313" key="9">
    <source>
        <dbReference type="EMBL" id="PUU78630.1"/>
    </source>
</evidence>
<dbReference type="Pfam" id="PF13639">
    <property type="entry name" value="zf-RING_2"/>
    <property type="match status" value="1"/>
</dbReference>
<name>A0A2T6ZT08_TUBBO</name>
<evidence type="ECO:0000256" key="3">
    <source>
        <dbReference type="ARBA" id="ARBA00022989"/>
    </source>
</evidence>
<dbReference type="AlphaFoldDB" id="A0A2T6ZT08"/>
<dbReference type="PANTHER" id="PTHR22765">
    <property type="entry name" value="RING FINGER AND PROTEASE ASSOCIATED DOMAIN-CONTAINING"/>
    <property type="match status" value="1"/>
</dbReference>
<dbReference type="Proteomes" id="UP000244722">
    <property type="component" value="Unassembled WGS sequence"/>
</dbReference>
<dbReference type="InterPro" id="IPR051826">
    <property type="entry name" value="E3_ubiquitin-ligase_domain"/>
</dbReference>
<dbReference type="PROSITE" id="PS50089">
    <property type="entry name" value="ZF_RING_2"/>
    <property type="match status" value="1"/>
</dbReference>
<dbReference type="Gene3D" id="3.30.40.10">
    <property type="entry name" value="Zinc/RING finger domain, C3HC4 (zinc finger)"/>
    <property type="match status" value="1"/>
</dbReference>
<feature type="region of interest" description="Disordered" evidence="6">
    <location>
        <begin position="558"/>
        <end position="591"/>
    </location>
</feature>
<proteinExistence type="predicted"/>
<keyword evidence="3 7" id="KW-1133">Transmembrane helix</keyword>
<dbReference type="GO" id="GO:0061630">
    <property type="term" value="F:ubiquitin protein ligase activity"/>
    <property type="evidence" value="ECO:0007669"/>
    <property type="project" value="TreeGrafter"/>
</dbReference>
<dbReference type="InterPro" id="IPR001841">
    <property type="entry name" value="Znf_RING"/>
</dbReference>
<dbReference type="EMBL" id="NESQ01000113">
    <property type="protein sequence ID" value="PUU78630.1"/>
    <property type="molecule type" value="Genomic_DNA"/>
</dbReference>
<dbReference type="InterPro" id="IPR046450">
    <property type="entry name" value="PA_dom_sf"/>
</dbReference>
<evidence type="ECO:0000256" key="6">
    <source>
        <dbReference type="SAM" id="MobiDB-lite"/>
    </source>
</evidence>
<dbReference type="STRING" id="42251.A0A2T6ZT08"/>
<accession>A0A2T6ZT08</accession>
<feature type="domain" description="RING-type" evidence="8">
    <location>
        <begin position="508"/>
        <end position="551"/>
    </location>
</feature>
<keyword evidence="5" id="KW-0862">Zinc</keyword>
<comment type="caution">
    <text evidence="9">The sequence shown here is derived from an EMBL/GenBank/DDBJ whole genome shotgun (WGS) entry which is preliminary data.</text>
</comment>
<dbReference type="Pfam" id="PF02225">
    <property type="entry name" value="PA"/>
    <property type="match status" value="1"/>
</dbReference>
<dbReference type="PANTHER" id="PTHR22765:SF406">
    <property type="entry name" value="PA AND RING FINGER DOMAIN PROTEIN (AFU_ORTHOLOGUE AFUA_2G02470)"/>
    <property type="match status" value="1"/>
</dbReference>
<dbReference type="SUPFAM" id="SSF57850">
    <property type="entry name" value="RING/U-box"/>
    <property type="match status" value="1"/>
</dbReference>
<dbReference type="SMART" id="SM00184">
    <property type="entry name" value="RING"/>
    <property type="match status" value="1"/>
</dbReference>
<feature type="compositionally biased region" description="Basic and acidic residues" evidence="6">
    <location>
        <begin position="355"/>
        <end position="375"/>
    </location>
</feature>
<keyword evidence="10" id="KW-1185">Reference proteome</keyword>
<organism evidence="9 10">
    <name type="scientific">Tuber borchii</name>
    <name type="common">White truffle</name>
    <dbReference type="NCBI Taxonomy" id="42251"/>
    <lineage>
        <taxon>Eukaryota</taxon>
        <taxon>Fungi</taxon>
        <taxon>Dikarya</taxon>
        <taxon>Ascomycota</taxon>
        <taxon>Pezizomycotina</taxon>
        <taxon>Pezizomycetes</taxon>
        <taxon>Pezizales</taxon>
        <taxon>Tuberaceae</taxon>
        <taxon>Tuber</taxon>
    </lineage>
</organism>
<comment type="subcellular location">
    <subcellularLocation>
        <location evidence="1">Membrane</location>
    </subcellularLocation>
</comment>
<feature type="transmembrane region" description="Helical" evidence="7">
    <location>
        <begin position="397"/>
        <end position="417"/>
    </location>
</feature>
<dbReference type="GO" id="GO:0006511">
    <property type="term" value="P:ubiquitin-dependent protein catabolic process"/>
    <property type="evidence" value="ECO:0007669"/>
    <property type="project" value="TreeGrafter"/>
</dbReference>
<evidence type="ECO:0000256" key="5">
    <source>
        <dbReference type="PROSITE-ProRule" id="PRU00175"/>
    </source>
</evidence>
<dbReference type="InterPro" id="IPR003137">
    <property type="entry name" value="PA_domain"/>
</dbReference>
<keyword evidence="5" id="KW-0863">Zinc-finger</keyword>
<dbReference type="Gene3D" id="3.50.30.30">
    <property type="match status" value="1"/>
</dbReference>
<dbReference type="GO" id="GO:0008270">
    <property type="term" value="F:zinc ion binding"/>
    <property type="evidence" value="ECO:0007669"/>
    <property type="project" value="UniProtKB-KW"/>
</dbReference>
<keyword evidence="5" id="KW-0479">Metal-binding</keyword>
<feature type="region of interest" description="Disordered" evidence="6">
    <location>
        <begin position="438"/>
        <end position="502"/>
    </location>
</feature>
<dbReference type="FunFam" id="3.30.40.10:FF:000364">
    <property type="entry name" value="Protease-associated PA domain protein"/>
    <property type="match status" value="1"/>
</dbReference>
<feature type="compositionally biased region" description="Low complexity" evidence="6">
    <location>
        <begin position="313"/>
        <end position="325"/>
    </location>
</feature>
<dbReference type="InterPro" id="IPR013083">
    <property type="entry name" value="Znf_RING/FYVE/PHD"/>
</dbReference>
<feature type="compositionally biased region" description="Low complexity" evidence="6">
    <location>
        <begin position="469"/>
        <end position="485"/>
    </location>
</feature>
<dbReference type="GO" id="GO:0005737">
    <property type="term" value="C:cytoplasm"/>
    <property type="evidence" value="ECO:0007669"/>
    <property type="project" value="TreeGrafter"/>
</dbReference>
<gene>
    <name evidence="9" type="ORF">B9Z19DRAFT_1126489</name>
</gene>
<sequence>MPLTLTRTLVLLLSLLSLFCLFLYVSLTNLSPAPSSSRNRQSAANFLFPSTAIISLSDDNSTFFLSRPAAFGPSLPKSGLKGELFVLEEGQLACDDTPGWDPSSSPPVSMVGEDGTDDFDYAPESLTATVTKPGGAHADIESLQQSAEIEGKIVLVTRGGCGFLEKVLWAQRRGGVALIVGDYKRSGGAIGGGALVTMYAKGMRKICLFVLFELFGNGGEARSDTSNITIPSIFTTYTTAKLLTALLPKHESLPFRRPNTPTPVAGPVPKSGGERKKVEEEKVGLRVRWPLEKRNQAPPELQLAGTPAKSKKTTSAGGTATPTSPLAGSGAHLDSSHRSPKSAGLDGSVFTPNPDEGKPRDENDAKGGDKDGDVEKDGLWITLTPTSMSSSPFFDTLFVLVISPLVTLTVVYALLLVRSVIRRRRWRAPKSVVERLPVRTYQSTPSTSAPPPPRRTSSLPLRNNRERNVSNASSSRSVSAPSAPEKQNKEYIHQSPPRSGYQGGSVECVVCLEEYVDGVSRVMRLPCGHEFHAGCITPWLTTRRRTCPICKGDVVRGAAAGGPGPSWGRHSDAGEASERTPLVTGDGEEEV</sequence>
<evidence type="ECO:0000256" key="4">
    <source>
        <dbReference type="ARBA" id="ARBA00023136"/>
    </source>
</evidence>
<dbReference type="CDD" id="cd16454">
    <property type="entry name" value="RING-H2_PA-TM-RING"/>
    <property type="match status" value="1"/>
</dbReference>
<evidence type="ECO:0000256" key="7">
    <source>
        <dbReference type="SAM" id="Phobius"/>
    </source>
</evidence>
<dbReference type="OrthoDB" id="5357315at2759"/>
<evidence type="ECO:0000256" key="2">
    <source>
        <dbReference type="ARBA" id="ARBA00022692"/>
    </source>
</evidence>
<evidence type="ECO:0000259" key="8">
    <source>
        <dbReference type="PROSITE" id="PS50089"/>
    </source>
</evidence>
<dbReference type="GO" id="GO:0016020">
    <property type="term" value="C:membrane"/>
    <property type="evidence" value="ECO:0007669"/>
    <property type="project" value="UniProtKB-SubCell"/>
</dbReference>
<protein>
    <recommendedName>
        <fullName evidence="8">RING-type domain-containing protein</fullName>
    </recommendedName>
</protein>
<reference evidence="9 10" key="1">
    <citation type="submission" date="2017-04" db="EMBL/GenBank/DDBJ databases">
        <title>Draft genome sequence of Tuber borchii Vittad., a whitish edible truffle.</title>
        <authorList>
            <consortium name="DOE Joint Genome Institute"/>
            <person name="Murat C."/>
            <person name="Kuo A."/>
            <person name="Barry K.W."/>
            <person name="Clum A."/>
            <person name="Dockter R.B."/>
            <person name="Fauchery L."/>
            <person name="Iotti M."/>
            <person name="Kohler A."/>
            <person name="Labutti K."/>
            <person name="Lindquist E.A."/>
            <person name="Lipzen A."/>
            <person name="Ohm R.A."/>
            <person name="Wang M."/>
            <person name="Grigoriev I.V."/>
            <person name="Zambonelli A."/>
            <person name="Martin F.M."/>
        </authorList>
    </citation>
    <scope>NUCLEOTIDE SEQUENCE [LARGE SCALE GENOMIC DNA]</scope>
    <source>
        <strain evidence="9 10">Tbo3840</strain>
    </source>
</reference>
<keyword evidence="2 7" id="KW-0812">Transmembrane</keyword>
<feature type="region of interest" description="Disordered" evidence="6">
    <location>
        <begin position="252"/>
        <end position="375"/>
    </location>
</feature>
<keyword evidence="4 7" id="KW-0472">Membrane</keyword>
<dbReference type="SUPFAM" id="SSF52025">
    <property type="entry name" value="PA domain"/>
    <property type="match status" value="1"/>
</dbReference>
<feature type="compositionally biased region" description="Basic and acidic residues" evidence="6">
    <location>
        <begin position="272"/>
        <end position="295"/>
    </location>
</feature>
<evidence type="ECO:0000256" key="1">
    <source>
        <dbReference type="ARBA" id="ARBA00004370"/>
    </source>
</evidence>
<feature type="compositionally biased region" description="Basic and acidic residues" evidence="6">
    <location>
        <begin position="569"/>
        <end position="578"/>
    </location>
</feature>